<keyword evidence="5" id="KW-0269">Exonuclease</keyword>
<feature type="domain" description="Exonuclease" evidence="9">
    <location>
        <begin position="141"/>
        <end position="302"/>
    </location>
</feature>
<dbReference type="InterPro" id="IPR047021">
    <property type="entry name" value="REXO1/3/4-like"/>
</dbReference>
<reference evidence="10" key="1">
    <citation type="submission" date="2023-10" db="EMBL/GenBank/DDBJ databases">
        <title>Chromosome-level genome of the transformable northern wattle, Acacia crassicarpa.</title>
        <authorList>
            <person name="Massaro I."/>
            <person name="Sinha N.R."/>
            <person name="Poethig S."/>
            <person name="Leichty A.R."/>
        </authorList>
    </citation>
    <scope>NUCLEOTIDE SEQUENCE</scope>
    <source>
        <strain evidence="10">Acra3RX</strain>
        <tissue evidence="10">Leaf</tissue>
    </source>
</reference>
<keyword evidence="11" id="KW-1185">Reference proteome</keyword>
<dbReference type="GO" id="GO:0003676">
    <property type="term" value="F:nucleic acid binding"/>
    <property type="evidence" value="ECO:0007669"/>
    <property type="project" value="InterPro"/>
</dbReference>
<comment type="similarity">
    <text evidence="2">Belongs to the REXO1/REXO3 family.</text>
</comment>
<dbReference type="SUPFAM" id="SSF53098">
    <property type="entry name" value="Ribonuclease H-like"/>
    <property type="match status" value="1"/>
</dbReference>
<dbReference type="FunFam" id="3.30.420.10:FF:000080">
    <property type="entry name" value="Small RNA degrading nuclease 3"/>
    <property type="match status" value="1"/>
</dbReference>
<dbReference type="InterPro" id="IPR012337">
    <property type="entry name" value="RNaseH-like_sf"/>
</dbReference>
<dbReference type="InterPro" id="IPR013520">
    <property type="entry name" value="Ribonucl_H"/>
</dbReference>
<dbReference type="Gene3D" id="3.30.420.10">
    <property type="entry name" value="Ribonuclease H-like superfamily/Ribonuclease H"/>
    <property type="match status" value="1"/>
</dbReference>
<comment type="function">
    <text evidence="7">3'-5' exonuclease degrading single-stranded small RNAs.</text>
</comment>
<keyword evidence="8" id="KW-0175">Coiled coil</keyword>
<dbReference type="Proteomes" id="UP001293593">
    <property type="component" value="Unassembled WGS sequence"/>
</dbReference>
<comment type="subcellular location">
    <subcellularLocation>
        <location evidence="1">Nucleus</location>
    </subcellularLocation>
</comment>
<name>A0AAE1JYZ2_9FABA</name>
<dbReference type="CDD" id="cd06145">
    <property type="entry name" value="REX1_like"/>
    <property type="match status" value="1"/>
</dbReference>
<accession>A0AAE1JYZ2</accession>
<evidence type="ECO:0000259" key="9">
    <source>
        <dbReference type="SMART" id="SM00479"/>
    </source>
</evidence>
<dbReference type="SMART" id="SM00479">
    <property type="entry name" value="EXOIII"/>
    <property type="match status" value="1"/>
</dbReference>
<protein>
    <recommendedName>
        <fullName evidence="9">Exonuclease domain-containing protein</fullName>
    </recommendedName>
</protein>
<evidence type="ECO:0000256" key="8">
    <source>
        <dbReference type="SAM" id="Coils"/>
    </source>
</evidence>
<evidence type="ECO:0000256" key="2">
    <source>
        <dbReference type="ARBA" id="ARBA00006357"/>
    </source>
</evidence>
<keyword evidence="6" id="KW-0539">Nucleus</keyword>
<dbReference type="InterPro" id="IPR034922">
    <property type="entry name" value="REX1-like_exo"/>
</dbReference>
<feature type="coiled-coil region" evidence="8">
    <location>
        <begin position="457"/>
        <end position="505"/>
    </location>
</feature>
<evidence type="ECO:0000256" key="6">
    <source>
        <dbReference type="ARBA" id="ARBA00023242"/>
    </source>
</evidence>
<evidence type="ECO:0000256" key="4">
    <source>
        <dbReference type="ARBA" id="ARBA00022801"/>
    </source>
</evidence>
<dbReference type="InterPro" id="IPR036397">
    <property type="entry name" value="RNaseH_sf"/>
</dbReference>
<evidence type="ECO:0000256" key="7">
    <source>
        <dbReference type="ARBA" id="ARBA00053817"/>
    </source>
</evidence>
<dbReference type="AlphaFoldDB" id="A0AAE1JYZ2"/>
<evidence type="ECO:0000256" key="5">
    <source>
        <dbReference type="ARBA" id="ARBA00022839"/>
    </source>
</evidence>
<proteinExistence type="inferred from homology"/>
<dbReference type="Pfam" id="PF00929">
    <property type="entry name" value="RNase_T"/>
    <property type="match status" value="1"/>
</dbReference>
<evidence type="ECO:0000256" key="3">
    <source>
        <dbReference type="ARBA" id="ARBA00022722"/>
    </source>
</evidence>
<gene>
    <name evidence="10" type="ORF">QN277_003277</name>
</gene>
<dbReference type="GO" id="GO:0005634">
    <property type="term" value="C:nucleus"/>
    <property type="evidence" value="ECO:0007669"/>
    <property type="project" value="UniProtKB-SubCell"/>
</dbReference>
<keyword evidence="4" id="KW-0378">Hydrolase</keyword>
<dbReference type="PANTHER" id="PTHR12801">
    <property type="entry name" value="RNA EXONUCLEASE REXO1 / RECO3 FAMILY MEMBER-RELATED"/>
    <property type="match status" value="1"/>
</dbReference>
<evidence type="ECO:0000313" key="11">
    <source>
        <dbReference type="Proteomes" id="UP001293593"/>
    </source>
</evidence>
<dbReference type="PANTHER" id="PTHR12801:SF115">
    <property type="entry name" value="FI18136P1-RELATED"/>
    <property type="match status" value="1"/>
</dbReference>
<dbReference type="GO" id="GO:0004527">
    <property type="term" value="F:exonuclease activity"/>
    <property type="evidence" value="ECO:0007669"/>
    <property type="project" value="UniProtKB-KW"/>
</dbReference>
<organism evidence="10 11">
    <name type="scientific">Acacia crassicarpa</name>
    <name type="common">northern wattle</name>
    <dbReference type="NCBI Taxonomy" id="499986"/>
    <lineage>
        <taxon>Eukaryota</taxon>
        <taxon>Viridiplantae</taxon>
        <taxon>Streptophyta</taxon>
        <taxon>Embryophyta</taxon>
        <taxon>Tracheophyta</taxon>
        <taxon>Spermatophyta</taxon>
        <taxon>Magnoliopsida</taxon>
        <taxon>eudicotyledons</taxon>
        <taxon>Gunneridae</taxon>
        <taxon>Pentapetalae</taxon>
        <taxon>rosids</taxon>
        <taxon>fabids</taxon>
        <taxon>Fabales</taxon>
        <taxon>Fabaceae</taxon>
        <taxon>Caesalpinioideae</taxon>
        <taxon>mimosoid clade</taxon>
        <taxon>Acacieae</taxon>
        <taxon>Acacia</taxon>
    </lineage>
</organism>
<comment type="caution">
    <text evidence="10">The sequence shown here is derived from an EMBL/GenBank/DDBJ whole genome shotgun (WGS) entry which is preliminary data.</text>
</comment>
<dbReference type="EMBL" id="JAWXYG010000010">
    <property type="protein sequence ID" value="KAK4260120.1"/>
    <property type="molecule type" value="Genomic_DNA"/>
</dbReference>
<keyword evidence="3" id="KW-0540">Nuclease</keyword>
<evidence type="ECO:0000256" key="1">
    <source>
        <dbReference type="ARBA" id="ARBA00004123"/>
    </source>
</evidence>
<evidence type="ECO:0000313" key="10">
    <source>
        <dbReference type="EMBL" id="KAK4260120.1"/>
    </source>
</evidence>
<sequence length="508" mass="57632">MEGKIDIAEKKVLVDIVKLAQKRGMKGALGDWKNFLISHDKKFGAHLSDPAKKSHETLVAFLKTFSKQVDLKFIDTILRHHSNRDLFQLFNDKSHDTPEQRLVQKTLQHPLYPLDYAFGELDEEWMVINLKKKNRLLKFTKMVAIDCEMVLCEDGTEAVVSVCVVDRNLKVKLKKLVQPNKAIAYYRSEITGVYTQDLEGVTCSLAKIQKSLSKMLMDGTILVGHSLHNDLRALKLDYVRVIDTSYIFQYSDCNAHRRPSLNTLCKAVLGYELRETGASHNCLDDAMTAMKLVLAKIERGVDNTIPLRQGPVLESEMAKLLLHKISSTVNSQELYKVIPGDYNLELRPPKGEMYSALAIFENPKEAHEAFESLQGDQETDSVGRPQKLVIFRCSTGVKTSVCVRKMAPDRPNGSKRALEVVETTVLKKAKMDLEIDRMVSTKAKMDPEIEGNAMTISNKCDTRLNEIEALNKRLKEEIESLKQQLKQKDLEIDILNKMVSSLNKKVRK</sequence>